<evidence type="ECO:0000256" key="2">
    <source>
        <dbReference type="ARBA" id="ARBA00008806"/>
    </source>
</evidence>
<comment type="subcellular location">
    <subcellularLocation>
        <location evidence="1">Cell membrane</location>
        <topology evidence="1">Multi-pass membrane protein</topology>
    </subcellularLocation>
</comment>
<feature type="region of interest" description="Disordered" evidence="7">
    <location>
        <begin position="561"/>
        <end position="582"/>
    </location>
</feature>
<accession>A0A2N3QEB1</accession>
<evidence type="ECO:0000256" key="6">
    <source>
        <dbReference type="ARBA" id="ARBA00023136"/>
    </source>
</evidence>
<feature type="transmembrane region" description="Helical" evidence="8">
    <location>
        <begin position="82"/>
        <end position="106"/>
    </location>
</feature>
<dbReference type="PANTHER" id="PTHR37937">
    <property type="entry name" value="CONJUGATIVE TRANSFER: DNA TRANSPORT"/>
    <property type="match status" value="1"/>
</dbReference>
<keyword evidence="3" id="KW-1003">Cell membrane</keyword>
<proteinExistence type="inferred from homology"/>
<protein>
    <submittedName>
        <fullName evidence="10">Type VI secretion protein</fullName>
    </submittedName>
</protein>
<dbReference type="EMBL" id="PCGY01000024">
    <property type="protein sequence ID" value="PKU88440.1"/>
    <property type="molecule type" value="Genomic_DNA"/>
</dbReference>
<comment type="caution">
    <text evidence="10">The sequence shown here is derived from an EMBL/GenBank/DDBJ whole genome shotgun (WGS) entry which is preliminary data.</text>
</comment>
<dbReference type="SUPFAM" id="SSF52540">
    <property type="entry name" value="P-loop containing nucleoside triphosphate hydrolases"/>
    <property type="match status" value="1"/>
</dbReference>
<dbReference type="InterPro" id="IPR027417">
    <property type="entry name" value="P-loop_NTPase"/>
</dbReference>
<evidence type="ECO:0000256" key="8">
    <source>
        <dbReference type="SAM" id="Phobius"/>
    </source>
</evidence>
<keyword evidence="6 8" id="KW-0472">Membrane</keyword>
<keyword evidence="5 8" id="KW-1133">Transmembrane helix</keyword>
<dbReference type="AlphaFoldDB" id="A0A2N3QEB1"/>
<comment type="similarity">
    <text evidence="2">Belongs to the VirD4/TraG family.</text>
</comment>
<feature type="domain" description="TraD/TraG TraM recognition site" evidence="9">
    <location>
        <begin position="473"/>
        <end position="591"/>
    </location>
</feature>
<evidence type="ECO:0000313" key="10">
    <source>
        <dbReference type="EMBL" id="PKU88440.1"/>
    </source>
</evidence>
<dbReference type="InterPro" id="IPR051539">
    <property type="entry name" value="T4SS-coupling_protein"/>
</dbReference>
<evidence type="ECO:0000256" key="5">
    <source>
        <dbReference type="ARBA" id="ARBA00022989"/>
    </source>
</evidence>
<dbReference type="Pfam" id="PF02534">
    <property type="entry name" value="T4SS-DNA_transf"/>
    <property type="match status" value="1"/>
</dbReference>
<keyword evidence="4 8" id="KW-0812">Transmembrane</keyword>
<organism evidence="10 11">
    <name type="scientific">Bifidobacterium thermophilum</name>
    <dbReference type="NCBI Taxonomy" id="33905"/>
    <lineage>
        <taxon>Bacteria</taxon>
        <taxon>Bacillati</taxon>
        <taxon>Actinomycetota</taxon>
        <taxon>Actinomycetes</taxon>
        <taxon>Bifidobacteriales</taxon>
        <taxon>Bifidobacteriaceae</taxon>
        <taxon>Bifidobacterium</taxon>
    </lineage>
</organism>
<dbReference type="RefSeq" id="WP_101455438.1">
    <property type="nucleotide sequence ID" value="NZ_PCGY01000024.1"/>
</dbReference>
<dbReference type="Gene3D" id="3.40.50.300">
    <property type="entry name" value="P-loop containing nucleotide triphosphate hydrolases"/>
    <property type="match status" value="1"/>
</dbReference>
<evidence type="ECO:0000256" key="3">
    <source>
        <dbReference type="ARBA" id="ARBA00022475"/>
    </source>
</evidence>
<dbReference type="GO" id="GO:0005886">
    <property type="term" value="C:plasma membrane"/>
    <property type="evidence" value="ECO:0007669"/>
    <property type="project" value="UniProtKB-SubCell"/>
</dbReference>
<gene>
    <name evidence="10" type="ORF">CQR47_1789</name>
</gene>
<dbReference type="CDD" id="cd01127">
    <property type="entry name" value="TrwB_TraG_TraD_VirD4"/>
    <property type="match status" value="1"/>
</dbReference>
<dbReference type="InterPro" id="IPR032689">
    <property type="entry name" value="TraG-D_C"/>
</dbReference>
<dbReference type="Proteomes" id="UP000233727">
    <property type="component" value="Unassembled WGS sequence"/>
</dbReference>
<evidence type="ECO:0000256" key="4">
    <source>
        <dbReference type="ARBA" id="ARBA00022692"/>
    </source>
</evidence>
<dbReference type="InterPro" id="IPR003688">
    <property type="entry name" value="TraG/VirD4"/>
</dbReference>
<dbReference type="Pfam" id="PF12696">
    <property type="entry name" value="TraG-D_C"/>
    <property type="match status" value="1"/>
</dbReference>
<evidence type="ECO:0000259" key="9">
    <source>
        <dbReference type="Pfam" id="PF12696"/>
    </source>
</evidence>
<sequence length="636" mass="69902">MASERYGYDREEMRAEGRASVMAWWRRVERSGPGMWLARHTRLLARLSDEETHLAGRAGLLVALVALVIMMLAYVACRGDVLAAGLVSFPAVAVAFAAAVGLAVFWDAYRDSGERAADWLSTRPGVATWRQVAADYGPRAVCRDVVPAVLPRMLASWRDGSPGAVRPMPWHAAWLAGTSWGMEVWLGSERHIYVLGPTRSGKTVSVVIPAVVEAPGFVLATSTRGDIIKATRRLREQGVTDRERGAVFGGGHAATHVFDPEGVADNDPLTRHNMDWTPLQGCDDPSTAMRRAQTMVAIGGMGAGSNNAEWGVSAAMYVQALLYAAAVADRTINDCYEWSLSPENAQEAADLIRRYTPQREMDQWAATLNALPHVDPRQKGSEWFGVKNAFAILADPNVRARMNLSPSDPRLVDPKSMVLRGDTVYVLSQPKRDGGVSGNAGVFVSLLLDTFQEACQDIAMDRSAGSRGKIEPPARFVLDELSNIEKWPALRNAITQGGGNGYQLVIVEQSRQQMADDRDGYGQAVERTVWENCHRVMLKGVSDDETLKWWIQQIGTHNLTRRESSWNPGQGPLGGVSTRHEREESVTQRELSLLPRGYALVEPLGQAPALVSLQMYTTRGWWPDARRLAGHDGRTR</sequence>
<reference evidence="10 11" key="1">
    <citation type="submission" date="2017-10" db="EMBL/GenBank/DDBJ databases">
        <title>Bifidobacterium genomics.</title>
        <authorList>
            <person name="Lugli G.A."/>
            <person name="Milani C."/>
            <person name="Mancabelli L."/>
        </authorList>
    </citation>
    <scope>NUCLEOTIDE SEQUENCE [LARGE SCALE GENOMIC DNA]</scope>
    <source>
        <strain evidence="10 11">1542B</strain>
    </source>
</reference>
<evidence type="ECO:0000256" key="7">
    <source>
        <dbReference type="SAM" id="MobiDB-lite"/>
    </source>
</evidence>
<feature type="transmembrane region" description="Helical" evidence="8">
    <location>
        <begin position="54"/>
        <end position="76"/>
    </location>
</feature>
<evidence type="ECO:0000256" key="1">
    <source>
        <dbReference type="ARBA" id="ARBA00004651"/>
    </source>
</evidence>
<evidence type="ECO:0000313" key="11">
    <source>
        <dbReference type="Proteomes" id="UP000233727"/>
    </source>
</evidence>
<dbReference type="PANTHER" id="PTHR37937:SF1">
    <property type="entry name" value="CONJUGATIVE TRANSFER: DNA TRANSPORT"/>
    <property type="match status" value="1"/>
</dbReference>
<name>A0A2N3QEB1_9BIFI</name>